<feature type="compositionally biased region" description="Polar residues" evidence="1">
    <location>
        <begin position="182"/>
        <end position="191"/>
    </location>
</feature>
<reference evidence="3" key="1">
    <citation type="journal article" date="2020" name="Nature">
        <title>Giant virus diversity and host interactions through global metagenomics.</title>
        <authorList>
            <person name="Schulz F."/>
            <person name="Roux S."/>
            <person name="Paez-Espino D."/>
            <person name="Jungbluth S."/>
            <person name="Walsh D.A."/>
            <person name="Denef V.J."/>
            <person name="McMahon K.D."/>
            <person name="Konstantinidis K.T."/>
            <person name="Eloe-Fadrosh E.A."/>
            <person name="Kyrpides N.C."/>
            <person name="Woyke T."/>
        </authorList>
    </citation>
    <scope>NUCLEOTIDE SEQUENCE</scope>
    <source>
        <strain evidence="3">GVMAG-M-3300010157-4</strain>
    </source>
</reference>
<keyword evidence="2" id="KW-0812">Transmembrane</keyword>
<keyword evidence="2" id="KW-0472">Membrane</keyword>
<proteinExistence type="predicted"/>
<name>A0A6C0B516_9ZZZZ</name>
<organism evidence="3">
    <name type="scientific">viral metagenome</name>
    <dbReference type="NCBI Taxonomy" id="1070528"/>
    <lineage>
        <taxon>unclassified sequences</taxon>
        <taxon>metagenomes</taxon>
        <taxon>organismal metagenomes</taxon>
    </lineage>
</organism>
<evidence type="ECO:0000313" key="3">
    <source>
        <dbReference type="EMBL" id="QHS87317.1"/>
    </source>
</evidence>
<feature type="region of interest" description="Disordered" evidence="1">
    <location>
        <begin position="177"/>
        <end position="196"/>
    </location>
</feature>
<dbReference type="EMBL" id="MN739080">
    <property type="protein sequence ID" value="QHS87317.1"/>
    <property type="molecule type" value="Genomic_DNA"/>
</dbReference>
<accession>A0A6C0B516</accession>
<feature type="transmembrane region" description="Helical" evidence="2">
    <location>
        <begin position="68"/>
        <end position="91"/>
    </location>
</feature>
<dbReference type="AlphaFoldDB" id="A0A6C0B516"/>
<protein>
    <submittedName>
        <fullName evidence="3">Uncharacterized protein</fullName>
    </submittedName>
</protein>
<feature type="region of interest" description="Disordered" evidence="1">
    <location>
        <begin position="149"/>
        <end position="171"/>
    </location>
</feature>
<feature type="compositionally biased region" description="Polar residues" evidence="1">
    <location>
        <begin position="158"/>
        <end position="171"/>
    </location>
</feature>
<feature type="transmembrane region" description="Helical" evidence="2">
    <location>
        <begin position="103"/>
        <end position="120"/>
    </location>
</feature>
<sequence>MDNIISEARSINDNTFLNHIFSTSEESKAEILNVVQYAVMGVLPVVGLNKTIQKFIPEADVEKSSLEVLAEIFIQIVVMFVGVVLIHRLITYFPTYSGYKYEAFNLTTVILAFLVIVLSLQTKLGIKVNILVDRVLELWNGPSKEVVKKDSKRPVNNHAASQADTLDNSGVQNGIFPPPPAVTTSNRSSGQGHDYMLKASGQGAAMSDFSDFGPMPANSALSGGSFW</sequence>
<evidence type="ECO:0000256" key="1">
    <source>
        <dbReference type="SAM" id="MobiDB-lite"/>
    </source>
</evidence>
<evidence type="ECO:0000256" key="2">
    <source>
        <dbReference type="SAM" id="Phobius"/>
    </source>
</evidence>
<keyword evidence="2" id="KW-1133">Transmembrane helix</keyword>